<evidence type="ECO:0000256" key="1">
    <source>
        <dbReference type="SAM" id="MobiDB-lite"/>
    </source>
</evidence>
<dbReference type="Proteomes" id="UP000095283">
    <property type="component" value="Unplaced"/>
</dbReference>
<name>A0A1I7XEI9_HETBA</name>
<keyword evidence="3" id="KW-1185">Reference proteome</keyword>
<dbReference type="InterPro" id="IPR010506">
    <property type="entry name" value="DMAP1-bd"/>
</dbReference>
<evidence type="ECO:0000313" key="3">
    <source>
        <dbReference type="Proteomes" id="UP000095283"/>
    </source>
</evidence>
<feature type="region of interest" description="Disordered" evidence="1">
    <location>
        <begin position="181"/>
        <end position="212"/>
    </location>
</feature>
<evidence type="ECO:0000259" key="2">
    <source>
        <dbReference type="PROSITE" id="PS51912"/>
    </source>
</evidence>
<dbReference type="PROSITE" id="PS51912">
    <property type="entry name" value="DMAP1_BIND"/>
    <property type="match status" value="1"/>
</dbReference>
<reference evidence="4" key="1">
    <citation type="submission" date="2016-11" db="UniProtKB">
        <authorList>
            <consortium name="WormBaseParasite"/>
        </authorList>
    </citation>
    <scope>IDENTIFICATION</scope>
</reference>
<dbReference type="WBParaSite" id="Hba_16072">
    <property type="protein sequence ID" value="Hba_16072"/>
    <property type="gene ID" value="Hba_16072"/>
</dbReference>
<dbReference type="SMART" id="SM01137">
    <property type="entry name" value="DMAP_binding"/>
    <property type="match status" value="1"/>
</dbReference>
<dbReference type="AlphaFoldDB" id="A0A1I7XEI9"/>
<evidence type="ECO:0000313" key="4">
    <source>
        <dbReference type="WBParaSite" id="Hba_16072"/>
    </source>
</evidence>
<feature type="domain" description="DMAP1-binding" evidence="2">
    <location>
        <begin position="21"/>
        <end position="135"/>
    </location>
</feature>
<dbReference type="Pfam" id="PF06464">
    <property type="entry name" value="DMAP_binding"/>
    <property type="match status" value="1"/>
</dbReference>
<sequence length="256" mass="28820">MTITSGVSSCPNRPVIMPDVDISRLPAEIREKLAELDLELSEGEITQKGYDKKKNLLLTPYLQSAKCVHAQASPGTRAHRRHQRKLTRDEGRFHSEIRAEAVQQALAEYSQGKKEKPGILQPIKRTAADFREQSSRISGNILTAETTPTNGSGNAVLPLPPDVTGGAAVEAMLRKVREQHEKNMQLRQTSVDKQADKRSTPKEYRNSKAYNEEDARIFNQDTTAIEDAVYVNQIPTRDENTNQDYQNAVLRKYIHK</sequence>
<organism evidence="3 4">
    <name type="scientific">Heterorhabditis bacteriophora</name>
    <name type="common">Entomopathogenic nematode worm</name>
    <dbReference type="NCBI Taxonomy" id="37862"/>
    <lineage>
        <taxon>Eukaryota</taxon>
        <taxon>Metazoa</taxon>
        <taxon>Ecdysozoa</taxon>
        <taxon>Nematoda</taxon>
        <taxon>Chromadorea</taxon>
        <taxon>Rhabditida</taxon>
        <taxon>Rhabditina</taxon>
        <taxon>Rhabditomorpha</taxon>
        <taxon>Strongyloidea</taxon>
        <taxon>Heterorhabditidae</taxon>
        <taxon>Heterorhabditis</taxon>
    </lineage>
</organism>
<protein>
    <submittedName>
        <fullName evidence="4">DMAP-interaction domain-containing protein</fullName>
    </submittedName>
</protein>
<accession>A0A1I7XEI9</accession>
<feature type="compositionally biased region" description="Basic and acidic residues" evidence="1">
    <location>
        <begin position="193"/>
        <end position="212"/>
    </location>
</feature>
<proteinExistence type="predicted"/>